<gene>
    <name evidence="2" type="ORF">GCM10023208_05280</name>
</gene>
<dbReference type="SUPFAM" id="SSF55298">
    <property type="entry name" value="YjgF-like"/>
    <property type="match status" value="1"/>
</dbReference>
<dbReference type="PANTHER" id="PTHR43857">
    <property type="entry name" value="BLR7761 PROTEIN"/>
    <property type="match status" value="1"/>
</dbReference>
<protein>
    <submittedName>
        <fullName evidence="2">RidA family protein</fullName>
    </submittedName>
</protein>
<feature type="region of interest" description="Disordered" evidence="1">
    <location>
        <begin position="1"/>
        <end position="21"/>
    </location>
</feature>
<dbReference type="InterPro" id="IPR006175">
    <property type="entry name" value="YjgF/YER057c/UK114"/>
</dbReference>
<proteinExistence type="predicted"/>
<keyword evidence="3" id="KW-1185">Reference proteome</keyword>
<dbReference type="Pfam" id="PF01042">
    <property type="entry name" value="Ribonuc_L-PSP"/>
    <property type="match status" value="1"/>
</dbReference>
<evidence type="ECO:0000313" key="2">
    <source>
        <dbReference type="EMBL" id="GAA5048246.1"/>
    </source>
</evidence>
<sequence length="139" mass="14754">MADPDSNGPNDGRQRIPPLGPFEEAAGFTRAIRVGDRIIVSGNVGVEEDGSVSPDAGRQADRCFEQILDYIGQLGGHAGDVVRVRMFVTEMSDADAVTAAFTRAVGHARPTGTLVGINALYNPEWKCEIEAEAVIGSLQ</sequence>
<name>A0ABP9K1V9_9SPHN</name>
<dbReference type="Proteomes" id="UP001500518">
    <property type="component" value="Unassembled WGS sequence"/>
</dbReference>
<evidence type="ECO:0000256" key="1">
    <source>
        <dbReference type="SAM" id="MobiDB-lite"/>
    </source>
</evidence>
<reference evidence="3" key="1">
    <citation type="journal article" date="2019" name="Int. J. Syst. Evol. Microbiol.">
        <title>The Global Catalogue of Microorganisms (GCM) 10K type strain sequencing project: providing services to taxonomists for standard genome sequencing and annotation.</title>
        <authorList>
            <consortium name="The Broad Institute Genomics Platform"/>
            <consortium name="The Broad Institute Genome Sequencing Center for Infectious Disease"/>
            <person name="Wu L."/>
            <person name="Ma J."/>
        </authorList>
    </citation>
    <scope>NUCLEOTIDE SEQUENCE [LARGE SCALE GENOMIC DNA]</scope>
    <source>
        <strain evidence="3">JCM 18014</strain>
    </source>
</reference>
<accession>A0ABP9K1V9</accession>
<comment type="caution">
    <text evidence="2">The sequence shown here is derived from an EMBL/GenBank/DDBJ whole genome shotgun (WGS) entry which is preliminary data.</text>
</comment>
<dbReference type="InterPro" id="IPR035959">
    <property type="entry name" value="RutC-like_sf"/>
</dbReference>
<organism evidence="2 3">
    <name type="scientific">Erythrobacter westpacificensis</name>
    <dbReference type="NCBI Taxonomy" id="1055231"/>
    <lineage>
        <taxon>Bacteria</taxon>
        <taxon>Pseudomonadati</taxon>
        <taxon>Pseudomonadota</taxon>
        <taxon>Alphaproteobacteria</taxon>
        <taxon>Sphingomonadales</taxon>
        <taxon>Erythrobacteraceae</taxon>
        <taxon>Erythrobacter/Porphyrobacter group</taxon>
        <taxon>Erythrobacter</taxon>
    </lineage>
</organism>
<dbReference type="PANTHER" id="PTHR43857:SF1">
    <property type="entry name" value="YJGH FAMILY PROTEIN"/>
    <property type="match status" value="1"/>
</dbReference>
<dbReference type="RefSeq" id="WP_346031588.1">
    <property type="nucleotide sequence ID" value="NZ_BAABHV010000005.1"/>
</dbReference>
<dbReference type="Gene3D" id="3.30.1330.40">
    <property type="entry name" value="RutC-like"/>
    <property type="match status" value="1"/>
</dbReference>
<evidence type="ECO:0000313" key="3">
    <source>
        <dbReference type="Proteomes" id="UP001500518"/>
    </source>
</evidence>
<dbReference type="EMBL" id="BAABHV010000005">
    <property type="protein sequence ID" value="GAA5048246.1"/>
    <property type="molecule type" value="Genomic_DNA"/>
</dbReference>